<protein>
    <submittedName>
        <fullName evidence="1">Uncharacterized protein</fullName>
    </submittedName>
</protein>
<dbReference type="EMBL" id="CP072227">
    <property type="protein sequence ID" value="QUT44613.1"/>
    <property type="molecule type" value="Genomic_DNA"/>
</dbReference>
<sequence>MKNKSVNSTQQLGKKIFIAGKVYDLQVMDKNTVEASVQTYLDNAIGKDRVRFELCTIGNAVAMSFHRGFDYSSYNADPTKDIMDADAFMMTAHEYEGFMMPVPFPTLPVPGFGYPYHINRTDFLDAYCKSAKILGASRIKNASLDISPVSVILRVQVE</sequence>
<organism evidence="1 2">
    <name type="scientific">Bacteroides eggerthii</name>
    <dbReference type="NCBI Taxonomy" id="28111"/>
    <lineage>
        <taxon>Bacteria</taxon>
        <taxon>Pseudomonadati</taxon>
        <taxon>Bacteroidota</taxon>
        <taxon>Bacteroidia</taxon>
        <taxon>Bacteroidales</taxon>
        <taxon>Bacteroidaceae</taxon>
        <taxon>Bacteroides</taxon>
    </lineage>
</organism>
<dbReference type="AlphaFoldDB" id="A0A975KEP2"/>
<reference evidence="1" key="1">
    <citation type="journal article" date="2021" name="PLoS Genet.">
        <title>Mobile Type VI secretion system loci of the gut Bacteroidales display extensive intra-ecosystem transfer, multi-species spread and geographical clustering.</title>
        <authorList>
            <person name="Garcia-Bayona L."/>
            <person name="Coyne M.J."/>
            <person name="Comstock L.E."/>
        </authorList>
    </citation>
    <scope>NUCLEOTIDE SEQUENCE</scope>
    <source>
        <strain evidence="1">CL11T00C20</strain>
    </source>
</reference>
<evidence type="ECO:0000313" key="1">
    <source>
        <dbReference type="EMBL" id="QUT44613.1"/>
    </source>
</evidence>
<dbReference type="RefSeq" id="WP_118364671.1">
    <property type="nucleotide sequence ID" value="NZ_CP072227.1"/>
</dbReference>
<dbReference type="KEGG" id="beg:INE88_01414"/>
<name>A0A975KEP2_9BACE</name>
<accession>A0A975KEP2</accession>
<evidence type="ECO:0000313" key="2">
    <source>
        <dbReference type="Proteomes" id="UP000679226"/>
    </source>
</evidence>
<dbReference type="Proteomes" id="UP000679226">
    <property type="component" value="Chromosome"/>
</dbReference>
<proteinExistence type="predicted"/>
<gene>
    <name evidence="1" type="ORF">INE88_01414</name>
</gene>